<proteinExistence type="predicted"/>
<evidence type="ECO:0000313" key="1">
    <source>
        <dbReference type="EMBL" id="AGT35527.1"/>
    </source>
</evidence>
<organism evidence="1 2">
    <name type="scientific">Thermofilum adornatum</name>
    <dbReference type="NCBI Taxonomy" id="1365176"/>
    <lineage>
        <taxon>Archaea</taxon>
        <taxon>Thermoproteota</taxon>
        <taxon>Thermoprotei</taxon>
        <taxon>Thermofilales</taxon>
        <taxon>Thermofilaceae</taxon>
        <taxon>Thermofilum</taxon>
    </lineage>
</organism>
<evidence type="ECO:0000313" key="2">
    <source>
        <dbReference type="Proteomes" id="UP000015543"/>
    </source>
</evidence>
<dbReference type="Proteomes" id="UP000015543">
    <property type="component" value="Chromosome"/>
</dbReference>
<keyword evidence="2" id="KW-1185">Reference proteome</keyword>
<gene>
    <name evidence="1" type="ORF">N186_05935</name>
</gene>
<dbReference type="AlphaFoldDB" id="S6A5R3"/>
<name>S6A5R3_9CREN</name>
<accession>S6A5R3</accession>
<protein>
    <submittedName>
        <fullName evidence="1">Uncharacterized protein</fullName>
    </submittedName>
</protein>
<sequence>MVGAQNSTEHATILEVYNLLGIKVATAQTDQEVVFDFNLSSARLGYRHQLLLQRQIRCKRGEAGYMEMGLNKLQLKPILSNGRLSMDGCCELPRLCSNNESEYLQLL</sequence>
<reference evidence="1 2" key="1">
    <citation type="journal article" date="2013" name="Genome Announc.">
        <title>Complete Genomic Sequence of 'Thermofilum adornatus' Strain 1910bT, a Hyperthermophilic Anaerobic Organotrophic Crenarchaeon.</title>
        <authorList>
            <person name="Dominova I.N."/>
            <person name="Kublanov I.V."/>
            <person name="Podosokorskaya O.A."/>
            <person name="Derbikova K.S."/>
            <person name="Patrushev M.V."/>
            <person name="Toshchakov S.V."/>
        </authorList>
    </citation>
    <scope>NUCLEOTIDE SEQUENCE [LARGE SCALE GENOMIC DNA]</scope>
    <source>
        <strain evidence="2">1910b</strain>
    </source>
</reference>
<dbReference type="EMBL" id="CP006646">
    <property type="protein sequence ID" value="AGT35527.1"/>
    <property type="molecule type" value="Genomic_DNA"/>
</dbReference>
<dbReference type="KEGG" id="thb:N186_05935"/>
<dbReference type="HOGENOM" id="CLU_2204248_0_0_2"/>